<dbReference type="RefSeq" id="WP_344537830.1">
    <property type="nucleotide sequence ID" value="NZ_BAAATD010000001.1"/>
</dbReference>
<dbReference type="Proteomes" id="UP001501509">
    <property type="component" value="Unassembled WGS sequence"/>
</dbReference>
<evidence type="ECO:0000313" key="3">
    <source>
        <dbReference type="EMBL" id="GAA2578345.1"/>
    </source>
</evidence>
<evidence type="ECO:0000259" key="2">
    <source>
        <dbReference type="Pfam" id="PF13581"/>
    </source>
</evidence>
<reference evidence="4" key="1">
    <citation type="journal article" date="2019" name="Int. J. Syst. Evol. Microbiol.">
        <title>The Global Catalogue of Microorganisms (GCM) 10K type strain sequencing project: providing services to taxonomists for standard genome sequencing and annotation.</title>
        <authorList>
            <consortium name="The Broad Institute Genomics Platform"/>
            <consortium name="The Broad Institute Genome Sequencing Center for Infectious Disease"/>
            <person name="Wu L."/>
            <person name="Ma J."/>
        </authorList>
    </citation>
    <scope>NUCLEOTIDE SEQUENCE [LARGE SCALE GENOMIC DNA]</scope>
    <source>
        <strain evidence="4">JCM 6833</strain>
    </source>
</reference>
<dbReference type="InterPro" id="IPR003594">
    <property type="entry name" value="HATPase_dom"/>
</dbReference>
<evidence type="ECO:0000256" key="1">
    <source>
        <dbReference type="ARBA" id="ARBA00022527"/>
    </source>
</evidence>
<keyword evidence="1" id="KW-0418">Kinase</keyword>
<comment type="caution">
    <text evidence="3">The sequence shown here is derived from an EMBL/GenBank/DDBJ whole genome shotgun (WGS) entry which is preliminary data.</text>
</comment>
<proteinExistence type="predicted"/>
<protein>
    <recommendedName>
        <fullName evidence="2">Histidine kinase/HSP90-like ATPase domain-containing protein</fullName>
    </recommendedName>
</protein>
<dbReference type="Gene3D" id="3.30.565.10">
    <property type="entry name" value="Histidine kinase-like ATPase, C-terminal domain"/>
    <property type="match status" value="1"/>
</dbReference>
<name>A0ABP6BMQ6_9ACTN</name>
<sequence>MSATRSPRSDEDPFVFTVVLKPVNTAIKEARDIAAFAWSHWKLGDDYIVRLVVSELVTNAVKASREDQLIAFRCYLGVGGCPVVEVWDESPEPIVLKAADSNSESGRGIFIVDHLVDDWTVESLIEGGKLIRVTLGATDTPTHG</sequence>
<gene>
    <name evidence="3" type="ORF">GCM10010411_08560</name>
</gene>
<dbReference type="Pfam" id="PF13581">
    <property type="entry name" value="HATPase_c_2"/>
    <property type="match status" value="1"/>
</dbReference>
<keyword evidence="1" id="KW-0723">Serine/threonine-protein kinase</keyword>
<dbReference type="CDD" id="cd16936">
    <property type="entry name" value="HATPase_RsbW-like"/>
    <property type="match status" value="1"/>
</dbReference>
<feature type="domain" description="Histidine kinase/HSP90-like ATPase" evidence="2">
    <location>
        <begin position="26"/>
        <end position="134"/>
    </location>
</feature>
<accession>A0ABP6BMQ6</accession>
<organism evidence="3 4">
    <name type="scientific">Actinomadura fulvescens</name>
    <dbReference type="NCBI Taxonomy" id="46160"/>
    <lineage>
        <taxon>Bacteria</taxon>
        <taxon>Bacillati</taxon>
        <taxon>Actinomycetota</taxon>
        <taxon>Actinomycetes</taxon>
        <taxon>Streptosporangiales</taxon>
        <taxon>Thermomonosporaceae</taxon>
        <taxon>Actinomadura</taxon>
    </lineage>
</organism>
<evidence type="ECO:0000313" key="4">
    <source>
        <dbReference type="Proteomes" id="UP001501509"/>
    </source>
</evidence>
<keyword evidence="4" id="KW-1185">Reference proteome</keyword>
<dbReference type="PANTHER" id="PTHR35526">
    <property type="entry name" value="ANTI-SIGMA-F FACTOR RSBW-RELATED"/>
    <property type="match status" value="1"/>
</dbReference>
<dbReference type="InterPro" id="IPR036890">
    <property type="entry name" value="HATPase_C_sf"/>
</dbReference>
<dbReference type="PANTHER" id="PTHR35526:SF3">
    <property type="entry name" value="ANTI-SIGMA-F FACTOR RSBW"/>
    <property type="match status" value="1"/>
</dbReference>
<dbReference type="SUPFAM" id="SSF55874">
    <property type="entry name" value="ATPase domain of HSP90 chaperone/DNA topoisomerase II/histidine kinase"/>
    <property type="match status" value="1"/>
</dbReference>
<dbReference type="InterPro" id="IPR050267">
    <property type="entry name" value="Anti-sigma-factor_SerPK"/>
</dbReference>
<dbReference type="EMBL" id="BAAATD010000001">
    <property type="protein sequence ID" value="GAA2578345.1"/>
    <property type="molecule type" value="Genomic_DNA"/>
</dbReference>
<keyword evidence="1" id="KW-0808">Transferase</keyword>